<dbReference type="Pfam" id="PF01048">
    <property type="entry name" value="PNP_UDP_1"/>
    <property type="match status" value="1"/>
</dbReference>
<dbReference type="Pfam" id="PF03006">
    <property type="entry name" value="HlyIII"/>
    <property type="match status" value="1"/>
</dbReference>
<keyword evidence="4 6" id="KW-0472">Membrane</keyword>
<dbReference type="Proteomes" id="UP000779574">
    <property type="component" value="Unassembled WGS sequence"/>
</dbReference>
<keyword evidence="5" id="KW-0862">Zinc</keyword>
<evidence type="ECO:0000256" key="4">
    <source>
        <dbReference type="ARBA" id="ARBA00023136"/>
    </source>
</evidence>
<feature type="binding site" evidence="5">
    <location>
        <position position="267"/>
    </location>
    <ligand>
        <name>Zn(2+)</name>
        <dbReference type="ChEBI" id="CHEBI:29105"/>
    </ligand>
</feature>
<reference evidence="8" key="1">
    <citation type="journal article" date="2021" name="J Fungi (Basel)">
        <title>Virulence traits and population genomics of the black yeast Aureobasidium melanogenum.</title>
        <authorList>
            <person name="Cernosa A."/>
            <person name="Sun X."/>
            <person name="Gostincar C."/>
            <person name="Fang C."/>
            <person name="Gunde-Cimerman N."/>
            <person name="Song Z."/>
        </authorList>
    </citation>
    <scope>NUCLEOTIDE SEQUENCE</scope>
    <source>
        <strain evidence="8">EXF-9911</strain>
    </source>
</reference>
<sequence length="848" mass="95130">MEKNSEKSSLLTSRESVAGDRLLTFDQIPSWQKDSPHIHTGYRPLTGSWSESIKSIFRWHNETINIHSHSIGSIIFAIILPLHFYFALYRNVPAAQPIDAAVFLLYFAGVASCFAVSAAFHTAGSHSQAVHKKYNRADCCGIVLLMWGASLASIHFAFICDARLKSLHWFLSSASATGCITFILGPLFIQPAYRNLRALTYLSLGLFAIVFILHGIYLHGFALQRRRLSLEWMGLMALLNFLGCAAYAFRIPESRFPGKFDFVGASHQIMHVAVLAAGLVHYHGLSKALLETRGDMRQVLISLIESGNVDKDLHDSISGVLFLGCAHDERSRKFNDRVLISLFLEYSERLWDLRSPSYRPVLKWAESITEKFRKLKLPFPTWTYYESVETEYRRDKKFWGRDKIYAELLCPVETTKLQAAPSETRTLTMDHLDVCNGLYRKRESSEQFLNDLRTMVGALKMSKSMASTEAVPTREEADRTSNITAAGNSESVMAPEAHNRLTPSANDLLPTQTEKFHADNNSNGFSTSYSSQIRSPAPAIMDFKVGWICALPFETAAAEVMLDEQYQELPFDQYDPTIYTLGRIESHKVVIACLPAGRPGTSAATAVAKGMREKFRGIRFGFMVGIGGGVPSSRDDIRLGDVVVSSPHLDHGGVVQYDFGKAEEGGVFRRTGYLNSPPTFLLNVVNRVRTNHELGRRMYPTHMTRYARENTEEYTLPQNERDVLYNATCPHIGDLDCAECDTSQIIHRRERITRNTTIRIHYGTIASGNQVIKDAQTRDQIVRDLGGQVLCFEMEAAGLMNDFPCLVIRGISDYCDSHKNDGWQKYAAASAAAYTRELLLSIPSDVIR</sequence>
<comment type="caution">
    <text evidence="8">The sequence shown here is derived from an EMBL/GenBank/DDBJ whole genome shotgun (WGS) entry which is preliminary data.</text>
</comment>
<feature type="non-terminal residue" evidence="8">
    <location>
        <position position="1"/>
    </location>
</feature>
<evidence type="ECO:0000256" key="3">
    <source>
        <dbReference type="ARBA" id="ARBA00022989"/>
    </source>
</evidence>
<dbReference type="Gene3D" id="3.40.50.1580">
    <property type="entry name" value="Nucleoside phosphorylase domain"/>
    <property type="match status" value="1"/>
</dbReference>
<dbReference type="PANTHER" id="PTHR46082:SF11">
    <property type="entry name" value="AAA+ ATPASE DOMAIN-CONTAINING PROTEIN-RELATED"/>
    <property type="match status" value="1"/>
</dbReference>
<evidence type="ECO:0000313" key="9">
    <source>
        <dbReference type="Proteomes" id="UP000779574"/>
    </source>
</evidence>
<evidence type="ECO:0000256" key="1">
    <source>
        <dbReference type="ARBA" id="ARBA00004141"/>
    </source>
</evidence>
<dbReference type="GO" id="GO:0046872">
    <property type="term" value="F:metal ion binding"/>
    <property type="evidence" value="ECO:0007669"/>
    <property type="project" value="UniProtKB-KW"/>
</dbReference>
<name>A0A9P8EQX5_AURME</name>
<protein>
    <submittedName>
        <fullName evidence="8">Purine and uridine phosphorylase</fullName>
    </submittedName>
</protein>
<feature type="transmembrane region" description="Helical" evidence="6">
    <location>
        <begin position="230"/>
        <end position="249"/>
    </location>
</feature>
<dbReference type="EMBL" id="JAHFXF010000094">
    <property type="protein sequence ID" value="KAG9696741.1"/>
    <property type="molecule type" value="Genomic_DNA"/>
</dbReference>
<dbReference type="PANTHER" id="PTHR46082">
    <property type="entry name" value="ATP/GTP-BINDING PROTEIN-RELATED"/>
    <property type="match status" value="1"/>
</dbReference>
<dbReference type="InterPro" id="IPR004254">
    <property type="entry name" value="AdipoR/HlyIII-related"/>
</dbReference>
<organism evidence="8 9">
    <name type="scientific">Aureobasidium melanogenum</name>
    <name type="common">Aureobasidium pullulans var. melanogenum</name>
    <dbReference type="NCBI Taxonomy" id="46634"/>
    <lineage>
        <taxon>Eukaryota</taxon>
        <taxon>Fungi</taxon>
        <taxon>Dikarya</taxon>
        <taxon>Ascomycota</taxon>
        <taxon>Pezizomycotina</taxon>
        <taxon>Dothideomycetes</taxon>
        <taxon>Dothideomycetidae</taxon>
        <taxon>Dothideales</taxon>
        <taxon>Saccotheciaceae</taxon>
        <taxon>Aureobasidium</taxon>
    </lineage>
</organism>
<feature type="transmembrane region" description="Helical" evidence="6">
    <location>
        <begin position="167"/>
        <end position="189"/>
    </location>
</feature>
<dbReference type="GO" id="GO:0009116">
    <property type="term" value="P:nucleoside metabolic process"/>
    <property type="evidence" value="ECO:0007669"/>
    <property type="project" value="InterPro"/>
</dbReference>
<feature type="binding site" evidence="5">
    <location>
        <position position="121"/>
    </location>
    <ligand>
        <name>Zn(2+)</name>
        <dbReference type="ChEBI" id="CHEBI:29105"/>
    </ligand>
</feature>
<evidence type="ECO:0000259" key="7">
    <source>
        <dbReference type="Pfam" id="PF01048"/>
    </source>
</evidence>
<accession>A0A9P8EQX5</accession>
<evidence type="ECO:0000256" key="6">
    <source>
        <dbReference type="SAM" id="Phobius"/>
    </source>
</evidence>
<feature type="transmembrane region" description="Helical" evidence="6">
    <location>
        <begin position="141"/>
        <end position="160"/>
    </location>
</feature>
<keyword evidence="5" id="KW-0479">Metal-binding</keyword>
<evidence type="ECO:0000256" key="2">
    <source>
        <dbReference type="ARBA" id="ARBA00022692"/>
    </source>
</evidence>
<proteinExistence type="predicted"/>
<feature type="transmembrane region" description="Helical" evidence="6">
    <location>
        <begin position="66"/>
        <end position="88"/>
    </location>
</feature>
<gene>
    <name evidence="8" type="ORF">KCU76_g3511</name>
</gene>
<dbReference type="SUPFAM" id="SSF53167">
    <property type="entry name" value="Purine and uridine phosphorylases"/>
    <property type="match status" value="1"/>
</dbReference>
<evidence type="ECO:0000256" key="5">
    <source>
        <dbReference type="PIRSR" id="PIRSR604254-1"/>
    </source>
</evidence>
<feature type="transmembrane region" description="Helical" evidence="6">
    <location>
        <begin position="201"/>
        <end position="218"/>
    </location>
</feature>
<feature type="domain" description="Nucleoside phosphorylase" evidence="7">
    <location>
        <begin position="545"/>
        <end position="828"/>
    </location>
</feature>
<feature type="transmembrane region" description="Helical" evidence="6">
    <location>
        <begin position="100"/>
        <end position="121"/>
    </location>
</feature>
<reference evidence="8" key="2">
    <citation type="submission" date="2021-08" db="EMBL/GenBank/DDBJ databases">
        <authorList>
            <person name="Gostincar C."/>
            <person name="Sun X."/>
            <person name="Song Z."/>
            <person name="Gunde-Cimerman N."/>
        </authorList>
    </citation>
    <scope>NUCLEOTIDE SEQUENCE</scope>
    <source>
        <strain evidence="8">EXF-9911</strain>
    </source>
</reference>
<feature type="binding site" evidence="5">
    <location>
        <position position="271"/>
    </location>
    <ligand>
        <name>Zn(2+)</name>
        <dbReference type="ChEBI" id="CHEBI:29105"/>
    </ligand>
</feature>
<dbReference type="InterPro" id="IPR000845">
    <property type="entry name" value="Nucleoside_phosphorylase_d"/>
</dbReference>
<comment type="subcellular location">
    <subcellularLocation>
        <location evidence="1">Membrane</location>
        <topology evidence="1">Multi-pass membrane protein</topology>
    </subcellularLocation>
</comment>
<dbReference type="GO" id="GO:0003824">
    <property type="term" value="F:catalytic activity"/>
    <property type="evidence" value="ECO:0007669"/>
    <property type="project" value="InterPro"/>
</dbReference>
<evidence type="ECO:0000313" key="8">
    <source>
        <dbReference type="EMBL" id="KAG9696741.1"/>
    </source>
</evidence>
<dbReference type="InterPro" id="IPR053137">
    <property type="entry name" value="NLR-like"/>
</dbReference>
<keyword evidence="2 6" id="KW-0812">Transmembrane</keyword>
<dbReference type="GO" id="GO:0016020">
    <property type="term" value="C:membrane"/>
    <property type="evidence" value="ECO:0007669"/>
    <property type="project" value="UniProtKB-SubCell"/>
</dbReference>
<keyword evidence="3 6" id="KW-1133">Transmembrane helix</keyword>
<dbReference type="OrthoDB" id="529367at2759"/>
<dbReference type="InterPro" id="IPR035994">
    <property type="entry name" value="Nucleoside_phosphorylase_sf"/>
</dbReference>
<dbReference type="AlphaFoldDB" id="A0A9P8EQX5"/>